<keyword evidence="1" id="KW-0812">Transmembrane</keyword>
<feature type="transmembrane region" description="Helical" evidence="1">
    <location>
        <begin position="180"/>
        <end position="200"/>
    </location>
</feature>
<evidence type="ECO:0000256" key="1">
    <source>
        <dbReference type="SAM" id="Phobius"/>
    </source>
</evidence>
<evidence type="ECO:0000313" key="3">
    <source>
        <dbReference type="Proteomes" id="UP000265509"/>
    </source>
</evidence>
<dbReference type="PANTHER" id="PTHR43596">
    <property type="entry name" value="ADP,ATP CARRIER PROTEIN"/>
    <property type="match status" value="1"/>
</dbReference>
<reference evidence="2 3" key="1">
    <citation type="submission" date="2018-07" db="EMBL/GenBank/DDBJ databases">
        <title>Halioglobus sp. genome submission.</title>
        <authorList>
            <person name="Ye M.-Q."/>
            <person name="Du Z.-J."/>
        </authorList>
    </citation>
    <scope>NUCLEOTIDE SEQUENCE [LARGE SCALE GENOMIC DNA]</scope>
    <source>
        <strain evidence="2 3">U0301</strain>
    </source>
</reference>
<sequence>MTEISAGVWLKRTLFLGVELRPGETAGVVAMFASLFLILFTAYLLKPAREMLILTEGTAEIRSYAVALQALLLLVFIPLYGKFSRGFDSFRYMQLVTAVCVLTLAAFAAAGMSGMAVSVPYFVWLGAYSVLIIAQFWAYASELYSREAGERLFVIVALGASLGAWVGSAASRELVNYLDAYGLMIAGAVTLALASLPAGIASKSVPPGSRGDSKSAAAPAQPSIFAGFQLVLSRRYLMLMAGFVIMLNLVNTTGEYLLSAILETMYAEGAAAGTIAVDKGTYVGRFYGGFYFMVNLLGVLIQFFLVARLIRLAGFSVAFLLTPLLIFLGYASLALLPVIGWFRYFKMAENSLDYSLQNTARQMLYLPLSRQEKYEARAVIDPFGQRLGDLLQAGLIFAGLNVLGWASTDFIPLAALLAAGTLTLAILIARERSRLLAAEKPTEDT</sequence>
<keyword evidence="1" id="KW-0472">Membrane</keyword>
<evidence type="ECO:0008006" key="4">
    <source>
        <dbReference type="Google" id="ProtNLM"/>
    </source>
</evidence>
<feature type="transmembrane region" description="Helical" evidence="1">
    <location>
        <begin position="152"/>
        <end position="168"/>
    </location>
</feature>
<feature type="transmembrane region" description="Helical" evidence="1">
    <location>
        <begin position="290"/>
        <end position="310"/>
    </location>
</feature>
<keyword evidence="3" id="KW-1185">Reference proteome</keyword>
<feature type="transmembrane region" description="Helical" evidence="1">
    <location>
        <begin position="95"/>
        <end position="115"/>
    </location>
</feature>
<feature type="transmembrane region" description="Helical" evidence="1">
    <location>
        <begin position="317"/>
        <end position="342"/>
    </location>
</feature>
<dbReference type="InterPro" id="IPR036259">
    <property type="entry name" value="MFS_trans_sf"/>
</dbReference>
<dbReference type="Proteomes" id="UP000265509">
    <property type="component" value="Unassembled WGS sequence"/>
</dbReference>
<protein>
    <recommendedName>
        <fullName evidence="4">ADP,ATP carrier protein</fullName>
    </recommendedName>
</protein>
<keyword evidence="1" id="KW-1133">Transmembrane helix</keyword>
<dbReference type="PANTHER" id="PTHR43596:SF1">
    <property type="entry name" value="ADP,ATP CARRIER PROTEIN"/>
    <property type="match status" value="1"/>
</dbReference>
<dbReference type="OrthoDB" id="199378at2"/>
<feature type="transmembrane region" description="Helical" evidence="1">
    <location>
        <begin position="236"/>
        <end position="258"/>
    </location>
</feature>
<comment type="caution">
    <text evidence="2">The sequence shown here is derived from an EMBL/GenBank/DDBJ whole genome shotgun (WGS) entry which is preliminary data.</text>
</comment>
<proteinExistence type="predicted"/>
<dbReference type="AlphaFoldDB" id="A0A3L7E1G6"/>
<feature type="transmembrane region" description="Helical" evidence="1">
    <location>
        <begin position="25"/>
        <end position="44"/>
    </location>
</feature>
<dbReference type="RefSeq" id="WP_117954198.1">
    <property type="nucleotide sequence ID" value="NZ_QRAN01000009.1"/>
</dbReference>
<organism evidence="2 3">
    <name type="scientific">Seongchinamella sediminis</name>
    <dbReference type="NCBI Taxonomy" id="2283635"/>
    <lineage>
        <taxon>Bacteria</taxon>
        <taxon>Pseudomonadati</taxon>
        <taxon>Pseudomonadota</taxon>
        <taxon>Gammaproteobacteria</taxon>
        <taxon>Cellvibrionales</taxon>
        <taxon>Halieaceae</taxon>
        <taxon>Seongchinamella</taxon>
    </lineage>
</organism>
<name>A0A3L7E1G6_9GAMM</name>
<gene>
    <name evidence="2" type="ORF">DWB85_10365</name>
</gene>
<dbReference type="SUPFAM" id="SSF103473">
    <property type="entry name" value="MFS general substrate transporter"/>
    <property type="match status" value="1"/>
</dbReference>
<dbReference type="EMBL" id="QRAN01000009">
    <property type="protein sequence ID" value="RLQ21982.1"/>
    <property type="molecule type" value="Genomic_DNA"/>
</dbReference>
<feature type="transmembrane region" description="Helical" evidence="1">
    <location>
        <begin position="121"/>
        <end position="140"/>
    </location>
</feature>
<accession>A0A3L7E1G6</accession>
<evidence type="ECO:0000313" key="2">
    <source>
        <dbReference type="EMBL" id="RLQ21982.1"/>
    </source>
</evidence>
<feature type="transmembrane region" description="Helical" evidence="1">
    <location>
        <begin position="64"/>
        <end position="83"/>
    </location>
</feature>
<feature type="transmembrane region" description="Helical" evidence="1">
    <location>
        <begin position="410"/>
        <end position="429"/>
    </location>
</feature>